<sequence length="195" mass="21217">MQGVTERIAHTLKSIRKMRGWSLSHTAQHTGVSKAMLGQIERGESSPTVATLWKIASGMHVAFSAFLETQGSTVAGDARRAETPVFLETGGGMRVESLFPYEPTLSFEMFIVDLIPAARSESSPHANGVVEHVAVIEGVLALTVDGGAHRLSSGQGIRFAADCPHSYHNPGVERVRFHDLIHYPPWCERSPAWST</sequence>
<dbReference type="CDD" id="cd02209">
    <property type="entry name" value="cupin_XRE_C"/>
    <property type="match status" value="1"/>
</dbReference>
<dbReference type="InterPro" id="IPR001387">
    <property type="entry name" value="Cro/C1-type_HTH"/>
</dbReference>
<dbReference type="InterPro" id="IPR050807">
    <property type="entry name" value="TransReg_Diox_bact_type"/>
</dbReference>
<dbReference type="InterPro" id="IPR010982">
    <property type="entry name" value="Lambda_DNA-bd_dom_sf"/>
</dbReference>
<evidence type="ECO:0000256" key="2">
    <source>
        <dbReference type="ARBA" id="ARBA00023125"/>
    </source>
</evidence>
<dbReference type="Pfam" id="PF01381">
    <property type="entry name" value="HTH_3"/>
    <property type="match status" value="1"/>
</dbReference>
<evidence type="ECO:0000259" key="4">
    <source>
        <dbReference type="PROSITE" id="PS50943"/>
    </source>
</evidence>
<keyword evidence="3" id="KW-0804">Transcription</keyword>
<evidence type="ECO:0000313" key="5">
    <source>
        <dbReference type="EMBL" id="MBT9431155.1"/>
    </source>
</evidence>
<dbReference type="InterPro" id="IPR014710">
    <property type="entry name" value="RmlC-like_jellyroll"/>
</dbReference>
<accession>A0ABS5Y830</accession>
<dbReference type="InterPro" id="IPR013096">
    <property type="entry name" value="Cupin_2"/>
</dbReference>
<keyword evidence="2" id="KW-0238">DNA-binding</keyword>
<protein>
    <submittedName>
        <fullName evidence="5">Helix-turn-helix transcriptional regulator</fullName>
    </submittedName>
</protein>
<dbReference type="Gene3D" id="2.60.120.10">
    <property type="entry name" value="Jelly Rolls"/>
    <property type="match status" value="1"/>
</dbReference>
<dbReference type="SUPFAM" id="SSF51182">
    <property type="entry name" value="RmlC-like cupins"/>
    <property type="match status" value="1"/>
</dbReference>
<keyword evidence="1" id="KW-0805">Transcription regulation</keyword>
<dbReference type="InterPro" id="IPR011051">
    <property type="entry name" value="RmlC_Cupin_sf"/>
</dbReference>
<dbReference type="Gene3D" id="1.10.260.40">
    <property type="entry name" value="lambda repressor-like DNA-binding domains"/>
    <property type="match status" value="1"/>
</dbReference>
<proteinExistence type="predicted"/>
<dbReference type="RefSeq" id="WP_215668317.1">
    <property type="nucleotide sequence ID" value="NZ_JAFJYC010000001.1"/>
</dbReference>
<dbReference type="SUPFAM" id="SSF47413">
    <property type="entry name" value="lambda repressor-like DNA-binding domains"/>
    <property type="match status" value="1"/>
</dbReference>
<dbReference type="SMART" id="SM00530">
    <property type="entry name" value="HTH_XRE"/>
    <property type="match status" value="1"/>
</dbReference>
<dbReference type="PANTHER" id="PTHR46797:SF23">
    <property type="entry name" value="HTH-TYPE TRANSCRIPTIONAL REGULATOR SUTR"/>
    <property type="match status" value="1"/>
</dbReference>
<dbReference type="EMBL" id="JAFJYC010000001">
    <property type="protein sequence ID" value="MBT9431155.1"/>
    <property type="molecule type" value="Genomic_DNA"/>
</dbReference>
<dbReference type="Pfam" id="PF07883">
    <property type="entry name" value="Cupin_2"/>
    <property type="match status" value="1"/>
</dbReference>
<keyword evidence="6" id="KW-1185">Reference proteome</keyword>
<comment type="caution">
    <text evidence="5">The sequence shown here is derived from an EMBL/GenBank/DDBJ whole genome shotgun (WGS) entry which is preliminary data.</text>
</comment>
<dbReference type="PANTHER" id="PTHR46797">
    <property type="entry name" value="HTH-TYPE TRANSCRIPTIONAL REGULATOR"/>
    <property type="match status" value="1"/>
</dbReference>
<evidence type="ECO:0000313" key="6">
    <source>
        <dbReference type="Proteomes" id="UP000811282"/>
    </source>
</evidence>
<dbReference type="Proteomes" id="UP000811282">
    <property type="component" value="Unassembled WGS sequence"/>
</dbReference>
<name>A0ABS5Y830_9GAMM</name>
<reference evidence="5 6" key="1">
    <citation type="journal article" date="2021" name="Genome Biol. Evol.">
        <title>The evolution of interdependence in a four-way mealybug symbiosis.</title>
        <authorList>
            <person name="Garber A.I."/>
            <person name="Kupper M."/>
            <person name="Laetsch D.R."/>
            <person name="Weldon S.R."/>
            <person name="Ladinsky M.S."/>
            <person name="Bjorkman P.J."/>
            <person name="McCutcheon J.P."/>
        </authorList>
    </citation>
    <scope>NUCLEOTIDE SEQUENCE [LARGE SCALE GENOMIC DNA]</scope>
    <source>
        <strain evidence="5">SOD</strain>
    </source>
</reference>
<feature type="domain" description="HTH cro/C1-type" evidence="4">
    <location>
        <begin position="12"/>
        <end position="66"/>
    </location>
</feature>
<dbReference type="CDD" id="cd00093">
    <property type="entry name" value="HTH_XRE"/>
    <property type="match status" value="1"/>
</dbReference>
<dbReference type="PROSITE" id="PS50943">
    <property type="entry name" value="HTH_CROC1"/>
    <property type="match status" value="1"/>
</dbReference>
<evidence type="ECO:0000256" key="3">
    <source>
        <dbReference type="ARBA" id="ARBA00023163"/>
    </source>
</evidence>
<organism evidence="5 6">
    <name type="scientific">Candidatus Sodalis endolongispinus</name>
    <dbReference type="NCBI Taxonomy" id="2812662"/>
    <lineage>
        <taxon>Bacteria</taxon>
        <taxon>Pseudomonadati</taxon>
        <taxon>Pseudomonadota</taxon>
        <taxon>Gammaproteobacteria</taxon>
        <taxon>Enterobacterales</taxon>
        <taxon>Bruguierivoracaceae</taxon>
        <taxon>Sodalis</taxon>
    </lineage>
</organism>
<gene>
    <name evidence="5" type="ORF">JZM24_01400</name>
</gene>
<evidence type="ECO:0000256" key="1">
    <source>
        <dbReference type="ARBA" id="ARBA00023015"/>
    </source>
</evidence>